<gene>
    <name evidence="2" type="ORF">EV421DRAFT_1821569</name>
</gene>
<organism evidence="2 3">
    <name type="scientific">Armillaria borealis</name>
    <dbReference type="NCBI Taxonomy" id="47425"/>
    <lineage>
        <taxon>Eukaryota</taxon>
        <taxon>Fungi</taxon>
        <taxon>Dikarya</taxon>
        <taxon>Basidiomycota</taxon>
        <taxon>Agaricomycotina</taxon>
        <taxon>Agaricomycetes</taxon>
        <taxon>Agaricomycetidae</taxon>
        <taxon>Agaricales</taxon>
        <taxon>Marasmiineae</taxon>
        <taxon>Physalacriaceae</taxon>
        <taxon>Armillaria</taxon>
    </lineage>
</organism>
<dbReference type="Pfam" id="PF20415">
    <property type="entry name" value="DUF6699"/>
    <property type="match status" value="1"/>
</dbReference>
<feature type="domain" description="DUF6699" evidence="1">
    <location>
        <begin position="16"/>
        <end position="127"/>
    </location>
</feature>
<dbReference type="EMBL" id="JAUEPT010000039">
    <property type="protein sequence ID" value="KAK0439168.1"/>
    <property type="molecule type" value="Genomic_DNA"/>
</dbReference>
<evidence type="ECO:0000313" key="3">
    <source>
        <dbReference type="Proteomes" id="UP001175226"/>
    </source>
</evidence>
<protein>
    <recommendedName>
        <fullName evidence="1">DUF6699 domain-containing protein</fullName>
    </recommendedName>
</protein>
<keyword evidence="3" id="KW-1185">Reference proteome</keyword>
<name>A0AA39JEK5_9AGAR</name>
<dbReference type="InterPro" id="IPR046522">
    <property type="entry name" value="DUF6699"/>
</dbReference>
<dbReference type="Proteomes" id="UP001175226">
    <property type="component" value="Unassembled WGS sequence"/>
</dbReference>
<sequence>MHPLLAGNNAPISYDVTFPPSSRSVVDRNTRSAFPWPVVFYLGNAPTIPTEAQPISNMDLLYALHNTLAVSVTHEEWNALSNGSPMQRKVTRAYQRRCSKMGVGWEGGVRRIDWLGQEVQLIGIEVDKNASAGGIAKLIFGRPSTSEDGS</sequence>
<evidence type="ECO:0000259" key="1">
    <source>
        <dbReference type="Pfam" id="PF20415"/>
    </source>
</evidence>
<dbReference type="AlphaFoldDB" id="A0AA39JEK5"/>
<evidence type="ECO:0000313" key="2">
    <source>
        <dbReference type="EMBL" id="KAK0439168.1"/>
    </source>
</evidence>
<proteinExistence type="predicted"/>
<reference evidence="2" key="1">
    <citation type="submission" date="2023-06" db="EMBL/GenBank/DDBJ databases">
        <authorList>
            <consortium name="Lawrence Berkeley National Laboratory"/>
            <person name="Ahrendt S."/>
            <person name="Sahu N."/>
            <person name="Indic B."/>
            <person name="Wong-Bajracharya J."/>
            <person name="Merenyi Z."/>
            <person name="Ke H.-M."/>
            <person name="Monk M."/>
            <person name="Kocsube S."/>
            <person name="Drula E."/>
            <person name="Lipzen A."/>
            <person name="Balint B."/>
            <person name="Henrissat B."/>
            <person name="Andreopoulos B."/>
            <person name="Martin F.M."/>
            <person name="Harder C.B."/>
            <person name="Rigling D."/>
            <person name="Ford K.L."/>
            <person name="Foster G.D."/>
            <person name="Pangilinan J."/>
            <person name="Papanicolaou A."/>
            <person name="Barry K."/>
            <person name="LaButti K."/>
            <person name="Viragh M."/>
            <person name="Koriabine M."/>
            <person name="Yan M."/>
            <person name="Riley R."/>
            <person name="Champramary S."/>
            <person name="Plett K.L."/>
            <person name="Tsai I.J."/>
            <person name="Slot J."/>
            <person name="Sipos G."/>
            <person name="Plett J."/>
            <person name="Nagy L.G."/>
            <person name="Grigoriev I.V."/>
        </authorList>
    </citation>
    <scope>NUCLEOTIDE SEQUENCE</scope>
    <source>
        <strain evidence="2">FPL87.14</strain>
    </source>
</reference>
<comment type="caution">
    <text evidence="2">The sequence shown here is derived from an EMBL/GenBank/DDBJ whole genome shotgun (WGS) entry which is preliminary data.</text>
</comment>
<accession>A0AA39JEK5</accession>